<feature type="region of interest" description="Disordered" evidence="1">
    <location>
        <begin position="1"/>
        <end position="70"/>
    </location>
</feature>
<dbReference type="SMART" id="SM00671">
    <property type="entry name" value="SEL1"/>
    <property type="match status" value="3"/>
</dbReference>
<feature type="non-terminal residue" evidence="2">
    <location>
        <position position="417"/>
    </location>
</feature>
<evidence type="ECO:0000313" key="2">
    <source>
        <dbReference type="EMBL" id="KAJ2923803.1"/>
    </source>
</evidence>
<keyword evidence="3" id="KW-1185">Reference proteome</keyword>
<dbReference type="GO" id="GO:0010972">
    <property type="term" value="P:negative regulation of G2/M transition of mitotic cell cycle"/>
    <property type="evidence" value="ECO:0007669"/>
    <property type="project" value="TreeGrafter"/>
</dbReference>
<dbReference type="AlphaFoldDB" id="A0A9W8J147"/>
<accession>A0A9W8J147</accession>
<sequence length="417" mass="45829">MASAMDQAMGKSPTESPLSSLVRKVSSKRPRPPPPPTITLQYDDDGQYQPQQPFQGQIPQPLHSPLLHGHFARDSVATASSYERNSMLESASPNSSRVHSFSSNAYPDSELDYNYHYDNAYEESVYSQPDMGSALRDSWRSTASTSTVKASGTALDGTSEAYTAYTSSEPRAQAWADPHQQYAPQPPSPVPSVVVSAPETPTQSQAAGRAPITQRVSPNFSRPGRPPPPSEEQKRENPSTPHDFLMLGIEHHEADRLGESARCFERSAVEQGGCGVGMLMWGLTLRHGWGCAKNEKLAFKWLQKAAESAVGDLEATRAKGIKDNSVVRSELILAIYEVGQCFFQGWGVPKDQKMAVSYYTMAAELGDPDAQMDLAFCLTNGKGCKKDKRQAARWYRAAIKQGQSDVGLAWIYKDKYQ</sequence>
<feature type="region of interest" description="Disordered" evidence="1">
    <location>
        <begin position="84"/>
        <end position="109"/>
    </location>
</feature>
<comment type="caution">
    <text evidence="2">The sequence shown here is derived from an EMBL/GenBank/DDBJ whole genome shotgun (WGS) entry which is preliminary data.</text>
</comment>
<dbReference type="InterPro" id="IPR011990">
    <property type="entry name" value="TPR-like_helical_dom_sf"/>
</dbReference>
<feature type="region of interest" description="Disordered" evidence="1">
    <location>
        <begin position="169"/>
        <end position="242"/>
    </location>
</feature>
<proteinExistence type="predicted"/>
<dbReference type="Proteomes" id="UP001140091">
    <property type="component" value="Unassembled WGS sequence"/>
</dbReference>
<dbReference type="SUPFAM" id="SSF81901">
    <property type="entry name" value="HCP-like"/>
    <property type="match status" value="1"/>
</dbReference>
<feature type="compositionally biased region" description="Polar residues" evidence="1">
    <location>
        <begin position="84"/>
        <end position="106"/>
    </location>
</feature>
<protein>
    <recommendedName>
        <fullName evidence="4">HCP-like protein</fullName>
    </recommendedName>
</protein>
<dbReference type="OrthoDB" id="2148946at2759"/>
<organism evidence="2 3">
    <name type="scientific">Candolleomyces eurysporus</name>
    <dbReference type="NCBI Taxonomy" id="2828524"/>
    <lineage>
        <taxon>Eukaryota</taxon>
        <taxon>Fungi</taxon>
        <taxon>Dikarya</taxon>
        <taxon>Basidiomycota</taxon>
        <taxon>Agaricomycotina</taxon>
        <taxon>Agaricomycetes</taxon>
        <taxon>Agaricomycetidae</taxon>
        <taxon>Agaricales</taxon>
        <taxon>Agaricineae</taxon>
        <taxon>Psathyrellaceae</taxon>
        <taxon>Candolleomyces</taxon>
    </lineage>
</organism>
<gene>
    <name evidence="2" type="ORF">H1R20_g13290</name>
</gene>
<evidence type="ECO:0000256" key="1">
    <source>
        <dbReference type="SAM" id="MobiDB-lite"/>
    </source>
</evidence>
<dbReference type="PANTHER" id="PTHR43628:SF1">
    <property type="entry name" value="CHITIN SYNTHASE REGULATORY FACTOR 2-RELATED"/>
    <property type="match status" value="1"/>
</dbReference>
<dbReference type="Gene3D" id="1.25.40.10">
    <property type="entry name" value="Tetratricopeptide repeat domain"/>
    <property type="match status" value="1"/>
</dbReference>
<dbReference type="GO" id="GO:0032153">
    <property type="term" value="C:cell division site"/>
    <property type="evidence" value="ECO:0007669"/>
    <property type="project" value="TreeGrafter"/>
</dbReference>
<name>A0A9W8J147_9AGAR</name>
<reference evidence="2" key="1">
    <citation type="submission" date="2022-06" db="EMBL/GenBank/DDBJ databases">
        <title>Genome Sequence of Candolleomyces eurysporus.</title>
        <authorList>
            <person name="Buettner E."/>
        </authorList>
    </citation>
    <scope>NUCLEOTIDE SEQUENCE</scope>
    <source>
        <strain evidence="2">VTCC 930004</strain>
    </source>
</reference>
<dbReference type="EMBL" id="JANBPK010001278">
    <property type="protein sequence ID" value="KAJ2923803.1"/>
    <property type="molecule type" value="Genomic_DNA"/>
</dbReference>
<feature type="compositionally biased region" description="Low complexity" evidence="1">
    <location>
        <begin position="47"/>
        <end position="61"/>
    </location>
</feature>
<dbReference type="Pfam" id="PF08238">
    <property type="entry name" value="Sel1"/>
    <property type="match status" value="3"/>
</dbReference>
<dbReference type="InterPro" id="IPR006597">
    <property type="entry name" value="Sel1-like"/>
</dbReference>
<dbReference type="InterPro" id="IPR052945">
    <property type="entry name" value="Mitotic_Regulator"/>
</dbReference>
<evidence type="ECO:0000313" key="3">
    <source>
        <dbReference type="Proteomes" id="UP001140091"/>
    </source>
</evidence>
<evidence type="ECO:0008006" key="4">
    <source>
        <dbReference type="Google" id="ProtNLM"/>
    </source>
</evidence>
<dbReference type="PANTHER" id="PTHR43628">
    <property type="entry name" value="ACTIVATOR OF C KINASE PROTEIN 1-RELATED"/>
    <property type="match status" value="1"/>
</dbReference>